<accession>A0A101U3Q8</accession>
<evidence type="ECO:0000313" key="1">
    <source>
        <dbReference type="EMBL" id="KUO03642.1"/>
    </source>
</evidence>
<comment type="caution">
    <text evidence="1">The sequence shown here is derived from an EMBL/GenBank/DDBJ whole genome shotgun (WGS) entry which is preliminary data.</text>
</comment>
<sequence>MGCLGRRGVECDAQLTHESDLFLSSQTDSEPSLWLVGVAEVIKERVKDVVHVLERQRVKPDVLLPWRIGQSQDDGYDVDSVVRYETGAFAHGG</sequence>
<dbReference type="EMBL" id="LMWY01000016">
    <property type="protein sequence ID" value="KUO03642.1"/>
    <property type="molecule type" value="Genomic_DNA"/>
</dbReference>
<proteinExistence type="predicted"/>
<name>A0A101U3Q8_9ACTN</name>
<dbReference type="AlphaFoldDB" id="A0A101U3Q8"/>
<protein>
    <submittedName>
        <fullName evidence="1">Uncharacterized protein</fullName>
    </submittedName>
</protein>
<evidence type="ECO:0000313" key="2">
    <source>
        <dbReference type="Proteomes" id="UP000053429"/>
    </source>
</evidence>
<keyword evidence="2" id="KW-1185">Reference proteome</keyword>
<organism evidence="1 2">
    <name type="scientific">Streptomyces caeruleatus</name>
    <dbReference type="NCBI Taxonomy" id="661399"/>
    <lineage>
        <taxon>Bacteria</taxon>
        <taxon>Bacillati</taxon>
        <taxon>Actinomycetota</taxon>
        <taxon>Actinomycetes</taxon>
        <taxon>Kitasatosporales</taxon>
        <taxon>Streptomycetaceae</taxon>
        <taxon>Streptomyces</taxon>
    </lineage>
</organism>
<reference evidence="1 2" key="1">
    <citation type="submission" date="2015-10" db="EMBL/GenBank/DDBJ databases">
        <title>Draft genome sequence of Streptomyces caeruleatus NRRL B-24802, type strain for the species Streptomyces caeruleatus.</title>
        <authorList>
            <person name="Ruckert C."/>
            <person name="Winkler A."/>
            <person name="Kalinowski J."/>
            <person name="Kampfer P."/>
            <person name="Glaeser S."/>
        </authorList>
    </citation>
    <scope>NUCLEOTIDE SEQUENCE [LARGE SCALE GENOMIC DNA]</scope>
    <source>
        <strain evidence="1 2">NRRL B-24802</strain>
    </source>
</reference>
<dbReference type="Proteomes" id="UP000053429">
    <property type="component" value="Unassembled WGS sequence"/>
</dbReference>
<gene>
    <name evidence="1" type="ORF">AQJ67_15070</name>
</gene>